<keyword evidence="2" id="KW-0732">Signal</keyword>
<feature type="compositionally biased region" description="Gly residues" evidence="1">
    <location>
        <begin position="98"/>
        <end position="116"/>
    </location>
</feature>
<dbReference type="PROSITE" id="PS51257">
    <property type="entry name" value="PROKAR_LIPOPROTEIN"/>
    <property type="match status" value="1"/>
</dbReference>
<accession>A0A936EZS2</accession>
<name>A0A936EZS2_9BACT</name>
<evidence type="ECO:0000259" key="3">
    <source>
        <dbReference type="Pfam" id="PF13590"/>
    </source>
</evidence>
<dbReference type="EMBL" id="JADKCH010000001">
    <property type="protein sequence ID" value="MBK8571467.1"/>
    <property type="molecule type" value="Genomic_DNA"/>
</dbReference>
<dbReference type="InterPro" id="IPR025411">
    <property type="entry name" value="DUF4136"/>
</dbReference>
<feature type="chain" id="PRO_5037258360" evidence="2">
    <location>
        <begin position="27"/>
        <end position="196"/>
    </location>
</feature>
<feature type="domain" description="DUF4136" evidence="3">
    <location>
        <begin position="37"/>
        <end position="193"/>
    </location>
</feature>
<feature type="signal peptide" evidence="2">
    <location>
        <begin position="1"/>
        <end position="26"/>
    </location>
</feature>
<protein>
    <submittedName>
        <fullName evidence="4">DUF4136 domain-containing protein</fullName>
    </submittedName>
</protein>
<feature type="compositionally biased region" description="Gly residues" evidence="1">
    <location>
        <begin position="123"/>
        <end position="133"/>
    </location>
</feature>
<dbReference type="Proteomes" id="UP000709959">
    <property type="component" value="Unassembled WGS sequence"/>
</dbReference>
<evidence type="ECO:0000256" key="1">
    <source>
        <dbReference type="SAM" id="MobiDB-lite"/>
    </source>
</evidence>
<organism evidence="4 5">
    <name type="scientific">Candidatus Geothrix odensensis</name>
    <dbReference type="NCBI Taxonomy" id="2954440"/>
    <lineage>
        <taxon>Bacteria</taxon>
        <taxon>Pseudomonadati</taxon>
        <taxon>Acidobacteriota</taxon>
        <taxon>Holophagae</taxon>
        <taxon>Holophagales</taxon>
        <taxon>Holophagaceae</taxon>
        <taxon>Geothrix</taxon>
    </lineage>
</organism>
<comment type="caution">
    <text evidence="4">The sequence shown here is derived from an EMBL/GenBank/DDBJ whole genome shotgun (WGS) entry which is preliminary data.</text>
</comment>
<sequence length="196" mass="20973">MRTRIHFSILILLTALATGCAHPKFAYEVDPAFRPETYATMAPDPRKDRILLREGMRPLNPDLHLQAVQAELATRNYRIAPAAEADLWVAVHVLTGGQPEGGGGRAGKGSRRSGGGEGHRGGGRGGPEGGGGATADRERGSRGTFTLIVQFLDRRSGLPVWQGEANLDHREKGPDGRPLSIEASVRSLLGPFPARL</sequence>
<dbReference type="Pfam" id="PF13590">
    <property type="entry name" value="DUF4136"/>
    <property type="match status" value="1"/>
</dbReference>
<evidence type="ECO:0000313" key="5">
    <source>
        <dbReference type="Proteomes" id="UP000709959"/>
    </source>
</evidence>
<dbReference type="AlphaFoldDB" id="A0A936EZS2"/>
<gene>
    <name evidence="4" type="ORF">IPN91_02265</name>
</gene>
<evidence type="ECO:0000256" key="2">
    <source>
        <dbReference type="SAM" id="SignalP"/>
    </source>
</evidence>
<feature type="region of interest" description="Disordered" evidence="1">
    <location>
        <begin position="98"/>
        <end position="140"/>
    </location>
</feature>
<reference evidence="4 5" key="1">
    <citation type="submission" date="2020-10" db="EMBL/GenBank/DDBJ databases">
        <title>Connecting structure to function with the recovery of over 1000 high-quality activated sludge metagenome-assembled genomes encoding full-length rRNA genes using long-read sequencing.</title>
        <authorList>
            <person name="Singleton C.M."/>
            <person name="Petriglieri F."/>
            <person name="Kristensen J.M."/>
            <person name="Kirkegaard R.H."/>
            <person name="Michaelsen T.Y."/>
            <person name="Andersen M.H."/>
            <person name="Karst S.M."/>
            <person name="Dueholm M.S."/>
            <person name="Nielsen P.H."/>
            <person name="Albertsen M."/>
        </authorList>
    </citation>
    <scope>NUCLEOTIDE SEQUENCE [LARGE SCALE GENOMIC DNA]</scope>
    <source>
        <strain evidence="4">OdNE_18-Q3-R46-58_MAXAC.008</strain>
    </source>
</reference>
<proteinExistence type="predicted"/>
<evidence type="ECO:0000313" key="4">
    <source>
        <dbReference type="EMBL" id="MBK8571467.1"/>
    </source>
</evidence>